<proteinExistence type="predicted"/>
<accession>A0A6J7NVI0</accession>
<dbReference type="Gene3D" id="3.20.20.150">
    <property type="entry name" value="Divalent-metal-dependent TIM barrel enzymes"/>
    <property type="match status" value="1"/>
</dbReference>
<dbReference type="InterPro" id="IPR036237">
    <property type="entry name" value="Xyl_isomerase-like_sf"/>
</dbReference>
<reference evidence="1" key="1">
    <citation type="submission" date="2020-05" db="EMBL/GenBank/DDBJ databases">
        <authorList>
            <person name="Chiriac C."/>
            <person name="Salcher M."/>
            <person name="Ghai R."/>
            <person name="Kavagutti S V."/>
        </authorList>
    </citation>
    <scope>NUCLEOTIDE SEQUENCE</scope>
</reference>
<organism evidence="1">
    <name type="scientific">freshwater metagenome</name>
    <dbReference type="NCBI Taxonomy" id="449393"/>
    <lineage>
        <taxon>unclassified sequences</taxon>
        <taxon>metagenomes</taxon>
        <taxon>ecological metagenomes</taxon>
    </lineage>
</organism>
<dbReference type="SUPFAM" id="SSF51658">
    <property type="entry name" value="Xylose isomerase-like"/>
    <property type="match status" value="1"/>
</dbReference>
<protein>
    <submittedName>
        <fullName evidence="1">Unannotated protein</fullName>
    </submittedName>
</protein>
<sequence>MNAMAPSFRRDLNIATTWFLPSWSTGPVGDQRAALEAAREAGYQGIQGVNAELCREFDLVATTFDVRPTRGGLVESAMQWADQGFACTTLLLGTGMEDDDEAGRMIEEVLEATSASGMPIYVETHRATLTQDSWRTLELVKRFPEIRFNGDFSHWYTGHEMTMSKFEEKLDWLAPVFERVRYLHGRIGTSGCMQVDVGDGRVEGQDHVGHFRAMWERSFAGFLNTVEYDMVPPPRMEIGFAPELLPAEFGYALCGPSEDGALQELGDRWAQGLVLTRIAAECFEAAAS</sequence>
<name>A0A6J7NVI0_9ZZZZ</name>
<gene>
    <name evidence="1" type="ORF">UFOPK3974_01277</name>
</gene>
<dbReference type="AlphaFoldDB" id="A0A6J7NVI0"/>
<dbReference type="EMBL" id="CAFBOR010000202">
    <property type="protein sequence ID" value="CAB4997017.1"/>
    <property type="molecule type" value="Genomic_DNA"/>
</dbReference>
<evidence type="ECO:0000313" key="1">
    <source>
        <dbReference type="EMBL" id="CAB4997017.1"/>
    </source>
</evidence>